<gene>
    <name evidence="5" type="ORF">ACFSW8_05195</name>
</gene>
<feature type="domain" description="Sulfatase N-terminal" evidence="4">
    <location>
        <begin position="25"/>
        <end position="78"/>
    </location>
</feature>
<evidence type="ECO:0000313" key="6">
    <source>
        <dbReference type="Proteomes" id="UP001597389"/>
    </source>
</evidence>
<proteinExistence type="inferred from homology"/>
<dbReference type="InterPro" id="IPR017850">
    <property type="entry name" value="Alkaline_phosphatase_core_sf"/>
</dbReference>
<sequence>MNRFRKLIMGLVWLSASTWGMAQQPNIILFMTDDMGMECLGVYGAETYKTPVLDQMAAEGMRFEHCYSQPLCTPSRDQDHDRSL</sequence>
<dbReference type="InterPro" id="IPR000917">
    <property type="entry name" value="Sulfatase_N"/>
</dbReference>
<evidence type="ECO:0000256" key="1">
    <source>
        <dbReference type="ARBA" id="ARBA00008779"/>
    </source>
</evidence>
<dbReference type="Proteomes" id="UP001597389">
    <property type="component" value="Unassembled WGS sequence"/>
</dbReference>
<feature type="signal peptide" evidence="3">
    <location>
        <begin position="1"/>
        <end position="22"/>
    </location>
</feature>
<keyword evidence="6" id="KW-1185">Reference proteome</keyword>
<dbReference type="RefSeq" id="WP_377090472.1">
    <property type="nucleotide sequence ID" value="NZ_JBHSJL010000014.1"/>
</dbReference>
<protein>
    <submittedName>
        <fullName evidence="5">Sulfatase-like hydrolase/transferase</fullName>
    </submittedName>
</protein>
<dbReference type="SUPFAM" id="SSF53649">
    <property type="entry name" value="Alkaline phosphatase-like"/>
    <property type="match status" value="1"/>
</dbReference>
<dbReference type="InterPro" id="IPR050738">
    <property type="entry name" value="Sulfatase"/>
</dbReference>
<feature type="chain" id="PRO_5047305679" evidence="3">
    <location>
        <begin position="23"/>
        <end position="84"/>
    </location>
</feature>
<dbReference type="Gene3D" id="3.40.720.10">
    <property type="entry name" value="Alkaline Phosphatase, subunit A"/>
    <property type="match status" value="1"/>
</dbReference>
<dbReference type="PANTHER" id="PTHR42693:SF53">
    <property type="entry name" value="ENDO-4-O-SULFATASE"/>
    <property type="match status" value="1"/>
</dbReference>
<evidence type="ECO:0000313" key="5">
    <source>
        <dbReference type="EMBL" id="MFD2158286.1"/>
    </source>
</evidence>
<evidence type="ECO:0000259" key="4">
    <source>
        <dbReference type="Pfam" id="PF00884"/>
    </source>
</evidence>
<keyword evidence="2" id="KW-0378">Hydrolase</keyword>
<reference evidence="6" key="1">
    <citation type="journal article" date="2019" name="Int. J. Syst. Evol. Microbiol.">
        <title>The Global Catalogue of Microorganisms (GCM) 10K type strain sequencing project: providing services to taxonomists for standard genome sequencing and annotation.</title>
        <authorList>
            <consortium name="The Broad Institute Genomics Platform"/>
            <consortium name="The Broad Institute Genome Sequencing Center for Infectious Disease"/>
            <person name="Wu L."/>
            <person name="Ma J."/>
        </authorList>
    </citation>
    <scope>NUCLEOTIDE SEQUENCE [LARGE SCALE GENOMIC DNA]</scope>
    <source>
        <strain evidence="6">CCUG 57942</strain>
    </source>
</reference>
<evidence type="ECO:0000256" key="2">
    <source>
        <dbReference type="ARBA" id="ARBA00022801"/>
    </source>
</evidence>
<dbReference type="EMBL" id="JBHUJB010000021">
    <property type="protein sequence ID" value="MFD2158286.1"/>
    <property type="molecule type" value="Genomic_DNA"/>
</dbReference>
<dbReference type="Pfam" id="PF00884">
    <property type="entry name" value="Sulfatase"/>
    <property type="match status" value="1"/>
</dbReference>
<organism evidence="5 6">
    <name type="scientific">Rubritalea tangerina</name>
    <dbReference type="NCBI Taxonomy" id="430798"/>
    <lineage>
        <taxon>Bacteria</taxon>
        <taxon>Pseudomonadati</taxon>
        <taxon>Verrucomicrobiota</taxon>
        <taxon>Verrucomicrobiia</taxon>
        <taxon>Verrucomicrobiales</taxon>
        <taxon>Rubritaleaceae</taxon>
        <taxon>Rubritalea</taxon>
    </lineage>
</organism>
<evidence type="ECO:0000256" key="3">
    <source>
        <dbReference type="SAM" id="SignalP"/>
    </source>
</evidence>
<accession>A0ABW4Z8Z6</accession>
<comment type="caution">
    <text evidence="5">The sequence shown here is derived from an EMBL/GenBank/DDBJ whole genome shotgun (WGS) entry which is preliminary data.</text>
</comment>
<name>A0ABW4Z8Z6_9BACT</name>
<dbReference type="PANTHER" id="PTHR42693">
    <property type="entry name" value="ARYLSULFATASE FAMILY MEMBER"/>
    <property type="match status" value="1"/>
</dbReference>
<keyword evidence="3" id="KW-0732">Signal</keyword>
<comment type="similarity">
    <text evidence="1">Belongs to the sulfatase family.</text>
</comment>